<dbReference type="AlphaFoldDB" id="X1CQ96"/>
<sequence>MTNGKVNGHEKAAELMGINPSTLRNLMDKLGVPYGRGKEGERVNETDANVKILGSSPTKLEKNHFLLLRCQLS</sequence>
<organism evidence="1">
    <name type="scientific">marine sediment metagenome</name>
    <dbReference type="NCBI Taxonomy" id="412755"/>
    <lineage>
        <taxon>unclassified sequences</taxon>
        <taxon>metagenomes</taxon>
        <taxon>ecological metagenomes</taxon>
    </lineage>
</organism>
<accession>X1CQ96</accession>
<comment type="caution">
    <text evidence="1">The sequence shown here is derived from an EMBL/GenBank/DDBJ whole genome shotgun (WGS) entry which is preliminary data.</text>
</comment>
<protein>
    <recommendedName>
        <fullName evidence="2">DNA binding HTH domain-containing protein</fullName>
    </recommendedName>
</protein>
<dbReference type="EMBL" id="BART01031088">
    <property type="protein sequence ID" value="GAH10561.1"/>
    <property type="molecule type" value="Genomic_DNA"/>
</dbReference>
<gene>
    <name evidence="1" type="ORF">S01H4_54083</name>
</gene>
<evidence type="ECO:0008006" key="2">
    <source>
        <dbReference type="Google" id="ProtNLM"/>
    </source>
</evidence>
<evidence type="ECO:0000313" key="1">
    <source>
        <dbReference type="EMBL" id="GAH10561.1"/>
    </source>
</evidence>
<reference evidence="1" key="1">
    <citation type="journal article" date="2014" name="Front. Microbiol.">
        <title>High frequency of phylogenetically diverse reductive dehalogenase-homologous genes in deep subseafloor sedimentary metagenomes.</title>
        <authorList>
            <person name="Kawai M."/>
            <person name="Futagami T."/>
            <person name="Toyoda A."/>
            <person name="Takaki Y."/>
            <person name="Nishi S."/>
            <person name="Hori S."/>
            <person name="Arai W."/>
            <person name="Tsubouchi T."/>
            <person name="Morono Y."/>
            <person name="Uchiyama I."/>
            <person name="Ito T."/>
            <person name="Fujiyama A."/>
            <person name="Inagaki F."/>
            <person name="Takami H."/>
        </authorList>
    </citation>
    <scope>NUCLEOTIDE SEQUENCE</scope>
    <source>
        <strain evidence="1">Expedition CK06-06</strain>
    </source>
</reference>
<name>X1CQ96_9ZZZZ</name>
<proteinExistence type="predicted"/>